<evidence type="ECO:0008006" key="4">
    <source>
        <dbReference type="Google" id="ProtNLM"/>
    </source>
</evidence>
<dbReference type="EMBL" id="OBQK01000007">
    <property type="protein sequence ID" value="SOC56278.1"/>
    <property type="molecule type" value="Genomic_DNA"/>
</dbReference>
<keyword evidence="1" id="KW-0812">Transmembrane</keyword>
<evidence type="ECO:0000313" key="2">
    <source>
        <dbReference type="EMBL" id="SOC56278.1"/>
    </source>
</evidence>
<accession>A0A285VRR0</accession>
<protein>
    <recommendedName>
        <fullName evidence="4">DUF2157 domain-containing protein</fullName>
    </recommendedName>
</protein>
<sequence length="115" mass="12588">MTVAGWQRVLLGFSLALAAGEGADGFRLELPWMAWFYAALLLVGSVWLWRKNSRGAVAMLGALHLIELVMLLTVFRTAEEAPPTWLWWLFVLLSMAGSVAAGASLVSGRRRASAR</sequence>
<keyword evidence="1" id="KW-0472">Membrane</keyword>
<evidence type="ECO:0000313" key="3">
    <source>
        <dbReference type="Proteomes" id="UP000219688"/>
    </source>
</evidence>
<keyword evidence="3" id="KW-1185">Reference proteome</keyword>
<evidence type="ECO:0000256" key="1">
    <source>
        <dbReference type="SAM" id="Phobius"/>
    </source>
</evidence>
<feature type="transmembrane region" description="Helical" evidence="1">
    <location>
        <begin position="32"/>
        <end position="49"/>
    </location>
</feature>
<dbReference type="AlphaFoldDB" id="A0A285VRR0"/>
<proteinExistence type="predicted"/>
<organism evidence="2 3">
    <name type="scientific">Ornithinimicrobium cerasi</name>
    <dbReference type="NCBI Taxonomy" id="2248773"/>
    <lineage>
        <taxon>Bacteria</taxon>
        <taxon>Bacillati</taxon>
        <taxon>Actinomycetota</taxon>
        <taxon>Actinomycetes</taxon>
        <taxon>Micrococcales</taxon>
        <taxon>Ornithinimicrobiaceae</taxon>
        <taxon>Ornithinimicrobium</taxon>
    </lineage>
</organism>
<feature type="transmembrane region" description="Helical" evidence="1">
    <location>
        <begin position="56"/>
        <end position="75"/>
    </location>
</feature>
<dbReference type="Proteomes" id="UP000219688">
    <property type="component" value="Unassembled WGS sequence"/>
</dbReference>
<keyword evidence="1" id="KW-1133">Transmembrane helix</keyword>
<name>A0A285VRR0_9MICO</name>
<feature type="transmembrane region" description="Helical" evidence="1">
    <location>
        <begin position="87"/>
        <end position="106"/>
    </location>
</feature>
<reference evidence="3" key="1">
    <citation type="submission" date="2017-08" db="EMBL/GenBank/DDBJ databases">
        <authorList>
            <person name="Varghese N."/>
            <person name="Submissions S."/>
        </authorList>
    </citation>
    <scope>NUCLEOTIDE SEQUENCE [LARGE SCALE GENOMIC DNA]</scope>
    <source>
        <strain evidence="3">USBA17B2</strain>
    </source>
</reference>
<dbReference type="RefSeq" id="WP_097188414.1">
    <property type="nucleotide sequence ID" value="NZ_OBQK01000007.1"/>
</dbReference>
<gene>
    <name evidence="2" type="ORF">SAMN05421879_10756</name>
</gene>